<accession>A0ACC2HUT0</accession>
<dbReference type="EMBL" id="JAPHNI010001143">
    <property type="protein sequence ID" value="KAJ8106529.1"/>
    <property type="molecule type" value="Genomic_DNA"/>
</dbReference>
<gene>
    <name evidence="1" type="ORF">OPT61_g9472</name>
</gene>
<keyword evidence="2" id="KW-1185">Reference proteome</keyword>
<proteinExistence type="predicted"/>
<evidence type="ECO:0000313" key="2">
    <source>
        <dbReference type="Proteomes" id="UP001153331"/>
    </source>
</evidence>
<sequence>MCAYIFFALTTLFAAATSAPTPSPSTPGLATVDLRLRGPQSNHYATQNQAPTTDNTQHLTIIVGQTLALERDPLPVQGLEIVGVTAGESLSILPQGVEVDDWRVTCVARFEGREDVVEFDMKDRGVLLAGGRVARVVRLSCAISGEEKR</sequence>
<evidence type="ECO:0000313" key="1">
    <source>
        <dbReference type="EMBL" id="KAJ8106529.1"/>
    </source>
</evidence>
<comment type="caution">
    <text evidence="1">The sequence shown here is derived from an EMBL/GenBank/DDBJ whole genome shotgun (WGS) entry which is preliminary data.</text>
</comment>
<reference evidence="1" key="1">
    <citation type="submission" date="2022-11" db="EMBL/GenBank/DDBJ databases">
        <title>Genome Sequence of Boeremia exigua.</title>
        <authorList>
            <person name="Buettner E."/>
        </authorList>
    </citation>
    <scope>NUCLEOTIDE SEQUENCE</scope>
    <source>
        <strain evidence="1">CU02</strain>
    </source>
</reference>
<dbReference type="Proteomes" id="UP001153331">
    <property type="component" value="Unassembled WGS sequence"/>
</dbReference>
<name>A0ACC2HUT0_9PLEO</name>
<organism evidence="1 2">
    <name type="scientific">Boeremia exigua</name>
    <dbReference type="NCBI Taxonomy" id="749465"/>
    <lineage>
        <taxon>Eukaryota</taxon>
        <taxon>Fungi</taxon>
        <taxon>Dikarya</taxon>
        <taxon>Ascomycota</taxon>
        <taxon>Pezizomycotina</taxon>
        <taxon>Dothideomycetes</taxon>
        <taxon>Pleosporomycetidae</taxon>
        <taxon>Pleosporales</taxon>
        <taxon>Pleosporineae</taxon>
        <taxon>Didymellaceae</taxon>
        <taxon>Boeremia</taxon>
    </lineage>
</organism>
<protein>
    <submittedName>
        <fullName evidence="1">Uncharacterized protein</fullName>
    </submittedName>
</protein>